<protein>
    <recommendedName>
        <fullName evidence="5">Secreted protein</fullName>
    </recommendedName>
</protein>
<evidence type="ECO:0008006" key="5">
    <source>
        <dbReference type="Google" id="ProtNLM"/>
    </source>
</evidence>
<comment type="caution">
    <text evidence="3">The sequence shown here is derived from an EMBL/GenBank/DDBJ whole genome shotgun (WGS) entry which is preliminary data.</text>
</comment>
<proteinExistence type="predicted"/>
<gene>
    <name evidence="3" type="ORF">OMAG_001088</name>
    <name evidence="2" type="ORF">OMAG_001749</name>
</gene>
<evidence type="ECO:0000313" key="3">
    <source>
        <dbReference type="EMBL" id="KJJ85044.1"/>
    </source>
</evidence>
<feature type="chain" id="PRO_5007401442" description="Secreted protein" evidence="1">
    <location>
        <begin position="36"/>
        <end position="272"/>
    </location>
</feature>
<evidence type="ECO:0000313" key="2">
    <source>
        <dbReference type="EMBL" id="KJJ84286.1"/>
    </source>
</evidence>
<evidence type="ECO:0000256" key="1">
    <source>
        <dbReference type="SAM" id="SignalP"/>
    </source>
</evidence>
<dbReference type="Proteomes" id="UP000033428">
    <property type="component" value="Unassembled WGS sequence"/>
</dbReference>
<evidence type="ECO:0000313" key="4">
    <source>
        <dbReference type="Proteomes" id="UP000033428"/>
    </source>
</evidence>
<feature type="signal peptide" evidence="1">
    <location>
        <begin position="1"/>
        <end position="35"/>
    </location>
</feature>
<keyword evidence="4" id="KW-1185">Reference proteome</keyword>
<dbReference type="EMBL" id="JYNY01000372">
    <property type="protein sequence ID" value="KJJ84286.1"/>
    <property type="molecule type" value="Genomic_DNA"/>
</dbReference>
<keyword evidence="1" id="KW-0732">Signal</keyword>
<dbReference type="EMBL" id="JYNY01000226">
    <property type="protein sequence ID" value="KJJ85044.1"/>
    <property type="molecule type" value="Genomic_DNA"/>
</dbReference>
<organism evidence="3 4">
    <name type="scientific">Candidatus Omnitrophus magneticus</name>
    <dbReference type="NCBI Taxonomy" id="1609969"/>
    <lineage>
        <taxon>Bacteria</taxon>
        <taxon>Pseudomonadati</taxon>
        <taxon>Candidatus Omnitrophota</taxon>
        <taxon>Candidatus Omnitrophus</taxon>
    </lineage>
</organism>
<reference evidence="3 4" key="1">
    <citation type="submission" date="2015-02" db="EMBL/GenBank/DDBJ databases">
        <title>Single-cell genomics of uncultivated deep-branching MTB reveals a conserved set of magnetosome genes.</title>
        <authorList>
            <person name="Kolinko S."/>
            <person name="Richter M."/>
            <person name="Glockner F.O."/>
            <person name="Brachmann A."/>
            <person name="Schuler D."/>
        </authorList>
    </citation>
    <scope>NUCLEOTIDE SEQUENCE [LARGE SCALE GENOMIC DNA]</scope>
    <source>
        <strain evidence="3">SKK-01</strain>
    </source>
</reference>
<name>A0A0F0CSP7_9BACT</name>
<sequence>MLNQGGNFMRAVKKFLTSFGAVFCFILFFSLSARAEDTNKKCEWLGEKQEWAPNISAGTAFLTKYIWRGQNLGNDPVMQPYAAISKWGLSASIWGNYDTGVNDSLTELDYTIDYTFNVGEKMEQAGLEENEYLKPLNFSVGYIYYTFPNLDWSTDAVDTHEIYLGASYDIILKPYFKWYWDIDTGHGSYFEFGGGHTFAFDNGITANLGMGVGYNAGQWKYSDSWSSILFSGSVSVPVLTYFTISPQVGYSLSLDEQYKSEFYGGLSIGFSY</sequence>
<dbReference type="AlphaFoldDB" id="A0A0F0CSP7"/>
<accession>A0A0F0CSP7</accession>